<dbReference type="PANTHER" id="PTHR42780:SF1">
    <property type="entry name" value="ISOLEUCINE--TRNA LIGASE, CYTOPLASMIC"/>
    <property type="match status" value="1"/>
</dbReference>
<dbReference type="Pfam" id="PF19302">
    <property type="entry name" value="DUF5915"/>
    <property type="match status" value="1"/>
</dbReference>
<dbReference type="RefSeq" id="WP_258569021.1">
    <property type="nucleotide sequence ID" value="NZ_JAKUDN010000001.1"/>
</dbReference>
<dbReference type="InterPro" id="IPR023586">
    <property type="entry name" value="Ile-tRNA-ligase_type2"/>
</dbReference>
<comment type="catalytic activity">
    <reaction evidence="7 8">
        <text>tRNA(Ile) + L-isoleucine + ATP = L-isoleucyl-tRNA(Ile) + AMP + diphosphate</text>
        <dbReference type="Rhea" id="RHEA:11060"/>
        <dbReference type="Rhea" id="RHEA-COMP:9666"/>
        <dbReference type="Rhea" id="RHEA-COMP:9695"/>
        <dbReference type="ChEBI" id="CHEBI:30616"/>
        <dbReference type="ChEBI" id="CHEBI:33019"/>
        <dbReference type="ChEBI" id="CHEBI:58045"/>
        <dbReference type="ChEBI" id="CHEBI:78442"/>
        <dbReference type="ChEBI" id="CHEBI:78528"/>
        <dbReference type="ChEBI" id="CHEBI:456215"/>
        <dbReference type="EC" id="6.1.1.5"/>
    </reaction>
</comment>
<keyword evidence="5 8" id="KW-0030">Aminoacyl-tRNA synthetase</keyword>
<dbReference type="NCBIfam" id="TIGR00392">
    <property type="entry name" value="ileS"/>
    <property type="match status" value="1"/>
</dbReference>
<dbReference type="Gene3D" id="3.90.740.10">
    <property type="entry name" value="Valyl/Leucyl/Isoleucyl-tRNA synthetase, editing domain"/>
    <property type="match status" value="1"/>
</dbReference>
<dbReference type="GO" id="GO:0004822">
    <property type="term" value="F:isoleucine-tRNA ligase activity"/>
    <property type="evidence" value="ECO:0007669"/>
    <property type="project" value="UniProtKB-EC"/>
</dbReference>
<feature type="short sequence motif" description="'KMSKS' region" evidence="8">
    <location>
        <begin position="589"/>
        <end position="593"/>
    </location>
</feature>
<keyword evidence="12" id="KW-1185">Reference proteome</keyword>
<dbReference type="HAMAP" id="MF_02003">
    <property type="entry name" value="Ile_tRNA_synth_type2"/>
    <property type="match status" value="1"/>
</dbReference>
<dbReference type="InterPro" id="IPR033709">
    <property type="entry name" value="Anticodon_Ile_ABEc"/>
</dbReference>
<comment type="subunit">
    <text evidence="8">Monomer.</text>
</comment>
<keyword evidence="4 8" id="KW-0648">Protein biosynthesis</keyword>
<keyword evidence="8" id="KW-0963">Cytoplasm</keyword>
<dbReference type="SUPFAM" id="SSF52374">
    <property type="entry name" value="Nucleotidylyl transferase"/>
    <property type="match status" value="1"/>
</dbReference>
<dbReference type="SUPFAM" id="SSF50677">
    <property type="entry name" value="ValRS/IleRS/LeuRS editing domain"/>
    <property type="match status" value="1"/>
</dbReference>
<proteinExistence type="inferred from homology"/>
<dbReference type="CDD" id="cd00818">
    <property type="entry name" value="IleRS_core"/>
    <property type="match status" value="1"/>
</dbReference>
<dbReference type="InterPro" id="IPR014729">
    <property type="entry name" value="Rossmann-like_a/b/a_fold"/>
</dbReference>
<dbReference type="Gene3D" id="3.40.50.620">
    <property type="entry name" value="HUPs"/>
    <property type="match status" value="2"/>
</dbReference>
<dbReference type="InterPro" id="IPR002300">
    <property type="entry name" value="aa-tRNA-synth_Ia"/>
</dbReference>
<dbReference type="Pfam" id="PF00133">
    <property type="entry name" value="tRNA-synt_1"/>
    <property type="match status" value="1"/>
</dbReference>
<dbReference type="Proteomes" id="UP001320768">
    <property type="component" value="Unassembled WGS sequence"/>
</dbReference>
<feature type="short sequence motif" description="'HIGH' region" evidence="8">
    <location>
        <begin position="43"/>
        <end position="53"/>
    </location>
</feature>
<dbReference type="CDD" id="cd07961">
    <property type="entry name" value="Anticodon_Ia_Ile_ABEc"/>
    <property type="match status" value="1"/>
</dbReference>
<feature type="binding site" evidence="8">
    <location>
        <position position="592"/>
    </location>
    <ligand>
        <name>ATP</name>
        <dbReference type="ChEBI" id="CHEBI:30616"/>
    </ligand>
</feature>
<evidence type="ECO:0000259" key="9">
    <source>
        <dbReference type="Pfam" id="PF00133"/>
    </source>
</evidence>
<evidence type="ECO:0000313" key="11">
    <source>
        <dbReference type="EMBL" id="MCP8351913.1"/>
    </source>
</evidence>
<comment type="function">
    <text evidence="6 8">Catalyzes the attachment of isoleucine to tRNA(Ile). As IleRS can inadvertently accommodate and process structurally similar amino acids such as valine, to avoid such errors it has two additional distinct tRNA(Ile)-dependent editing activities. One activity is designated as 'pretransfer' editing and involves the hydrolysis of activated Val-AMP. The other activity is designated 'posttransfer' editing and involves deacylation of mischarged Val-tRNA(Ile).</text>
</comment>
<name>A0ABT1L633_9GAMM</name>
<reference evidence="11 12" key="1">
    <citation type="journal article" date="2022" name="Nat. Microbiol.">
        <title>The microbiome of a bacterivorous marine choanoflagellate contains a resource-demanding obligate bacterial associate.</title>
        <authorList>
            <person name="Needham D.M."/>
            <person name="Poirier C."/>
            <person name="Bachy C."/>
            <person name="George E.E."/>
            <person name="Wilken S."/>
            <person name="Yung C.C.M."/>
            <person name="Limardo A.J."/>
            <person name="Morando M."/>
            <person name="Sudek L."/>
            <person name="Malmstrom R.R."/>
            <person name="Keeling P.J."/>
            <person name="Santoro A.E."/>
            <person name="Worden A.Z."/>
        </authorList>
    </citation>
    <scope>NUCLEOTIDE SEQUENCE [LARGE SCALE GENOMIC DNA]</scope>
    <source>
        <strain evidence="11 12">Comchoano-2</strain>
    </source>
</reference>
<dbReference type="EC" id="6.1.1.5" evidence="8"/>
<comment type="similarity">
    <text evidence="8">Belongs to the class-I aminoacyl-tRNA synthetase family. IleS type 2 subfamily.</text>
</comment>
<evidence type="ECO:0000256" key="3">
    <source>
        <dbReference type="ARBA" id="ARBA00022840"/>
    </source>
</evidence>
<keyword evidence="1 8" id="KW-0436">Ligase</keyword>
<dbReference type="InterPro" id="IPR002301">
    <property type="entry name" value="Ile-tRNA-ligase"/>
</dbReference>
<evidence type="ECO:0000256" key="7">
    <source>
        <dbReference type="ARBA" id="ARBA00048359"/>
    </source>
</evidence>
<dbReference type="InterPro" id="IPR009008">
    <property type="entry name" value="Val/Leu/Ile-tRNA-synth_edit"/>
</dbReference>
<evidence type="ECO:0000256" key="1">
    <source>
        <dbReference type="ARBA" id="ARBA00022598"/>
    </source>
</evidence>
<feature type="domain" description="Methionyl/Valyl/Leucyl/Isoleucyl-tRNA synthetase anticodon-binding" evidence="10">
    <location>
        <begin position="674"/>
        <end position="825"/>
    </location>
</feature>
<protein>
    <recommendedName>
        <fullName evidence="8">Isoleucine--tRNA ligase</fullName>
        <ecNumber evidence="8">6.1.1.5</ecNumber>
    </recommendedName>
    <alternativeName>
        <fullName evidence="8">Isoleucyl-tRNA synthetase</fullName>
        <shortName evidence="8">IleRS</shortName>
    </alternativeName>
</protein>
<gene>
    <name evidence="8 11" type="primary">ileS</name>
    <name evidence="11" type="ORF">MKS91_01210</name>
</gene>
<evidence type="ECO:0000256" key="4">
    <source>
        <dbReference type="ARBA" id="ARBA00022917"/>
    </source>
</evidence>
<evidence type="ECO:0000256" key="8">
    <source>
        <dbReference type="HAMAP-Rule" id="MF_02003"/>
    </source>
</evidence>
<accession>A0ABT1L633</accession>
<keyword evidence="2 8" id="KW-0547">Nucleotide-binding</keyword>
<dbReference type="InterPro" id="IPR013155">
    <property type="entry name" value="M/V/L/I-tRNA-synth_anticd-bd"/>
</dbReference>
<comment type="subcellular location">
    <subcellularLocation>
        <location evidence="8">Cytoplasm</location>
    </subcellularLocation>
</comment>
<evidence type="ECO:0000313" key="12">
    <source>
        <dbReference type="Proteomes" id="UP001320768"/>
    </source>
</evidence>
<evidence type="ECO:0000256" key="6">
    <source>
        <dbReference type="ARBA" id="ARBA00025217"/>
    </source>
</evidence>
<organism evidence="11 12">
    <name type="scientific">Candidatus Synchoanobacter obligatus</name>
    <dbReference type="NCBI Taxonomy" id="2919597"/>
    <lineage>
        <taxon>Bacteria</taxon>
        <taxon>Pseudomonadati</taxon>
        <taxon>Pseudomonadota</taxon>
        <taxon>Gammaproteobacteria</taxon>
        <taxon>Candidatus Comchoanobacterales</taxon>
        <taxon>Candidatus Comchoanobacteraceae</taxon>
        <taxon>Candidatus Synchoanobacter</taxon>
    </lineage>
</organism>
<dbReference type="SUPFAM" id="SSF47323">
    <property type="entry name" value="Anticodon-binding domain of a subclass of class I aminoacyl-tRNA synthetases"/>
    <property type="match status" value="1"/>
</dbReference>
<dbReference type="InterPro" id="IPR009080">
    <property type="entry name" value="tRNAsynth_Ia_anticodon-bd"/>
</dbReference>
<dbReference type="PRINTS" id="PR00984">
    <property type="entry name" value="TRNASYNTHILE"/>
</dbReference>
<dbReference type="Pfam" id="PF08264">
    <property type="entry name" value="Anticodon_1"/>
    <property type="match status" value="1"/>
</dbReference>
<sequence>MMSFSFVDNEARIRQFWHDEDIFKKSLKKTETKPRYTFYDGPPFATGKPHHGHLLASTIKDVVHRYFTQQGYYVERRFGWDCHGLPIEHEINQSLGLQAHEAVEQLGVAGYNQACRDIVMRYSEQWQSTIERLGRWVEFDNDYKTMDCDFMESVWWVFHELWDKGMIYEGVKVVPFSTSLETALSNFEAGSNYQSVQDPSITVLLSLVNQDAYLAIWTTTPWTLPANQAIAVSPEITYALVEIEGYDKPVWLCEANLDAIIKKTPYTVIETASGASLVGQRYQPLFPELNHDLEDSCFQILPADFIETDTGTGLVHLAPSFGEDDYNVCQAHGILTLLCPINDQGRFNEEIAAVAGLYIKDADKVIIKTLKTEKRLFNQDVIEHSYPFCPRSDTPLIYKAIPSWFVAVSKIKDKLAANNQKIRWVPEHIKDGRFGKWIDNARDWAISRNRVWGTPIPLWRNDVTGTIICISSVQELASLTGKTLTDLHREHVDPLTFEKPGEEGTYRRVPEVLDCWFESGSMPYAQAHYPFKNQSDFEQTFPAEFIAEGLDQTRGWFYTLNILSTILFDQPAFKNVIVNGLVAAEDGKKMSKRLRNYTPPDELMATYGADALRLYLISSNLTKGEEQRFANNGVKDITRTTLLPWYNAFKFFQTYAEIDQWQSCTTPLPYTKLDQWIVSRLQTLIEGVNQNMQAYKLYLVVPPLLSFIDELTNTYIRMNRSRFWGDGQSDDKNAAYQTLFQVLSTLSKLMAPFAPYLSEHIHLSLKPFSSEDTEQSVHLCDYPTVDVTRQNIQLETGVQMLQEIITMARNQRVSAQIKTKTPLQSITIIHKDPAIIEALAQLSDRLKVELNVKEVHFSQDEAHYVTLYAKPNLPILGKKYGRQLPEIKAIIANLADSELRTYEATGTLTLDKTDFEAGDLLVLREIKSNVKAVSNCHITISLDTTLTETLIQEGLAREVISQIQKTRKSLDLAVDQRIRLVVSGNTATTSLFKAHEDYILKEVLALDWQHYEAEQNHIFDQIEGSFSIVLHDEE</sequence>
<dbReference type="EMBL" id="JAKUDN010000001">
    <property type="protein sequence ID" value="MCP8351913.1"/>
    <property type="molecule type" value="Genomic_DNA"/>
</dbReference>
<evidence type="ECO:0000256" key="2">
    <source>
        <dbReference type="ARBA" id="ARBA00022741"/>
    </source>
</evidence>
<comment type="cofactor">
    <cofactor evidence="8">
        <name>Zn(2+)</name>
        <dbReference type="ChEBI" id="CHEBI:29105"/>
    </cofactor>
</comment>
<evidence type="ECO:0000256" key="5">
    <source>
        <dbReference type="ARBA" id="ARBA00023146"/>
    </source>
</evidence>
<dbReference type="PANTHER" id="PTHR42780">
    <property type="entry name" value="SOLEUCYL-TRNA SYNTHETASE"/>
    <property type="match status" value="1"/>
</dbReference>
<evidence type="ECO:0000259" key="10">
    <source>
        <dbReference type="Pfam" id="PF08264"/>
    </source>
</evidence>
<keyword evidence="3 8" id="KW-0067">ATP-binding</keyword>
<feature type="domain" description="Aminoacyl-tRNA synthetase class Ia" evidence="9">
    <location>
        <begin position="14"/>
        <end position="624"/>
    </location>
</feature>
<comment type="domain">
    <text evidence="8">IleRS has two distinct active sites: one for aminoacylation and one for editing. The misactivated valine is translocated from the active site to the editing site, which sterically excludes the correctly activated isoleucine. The single editing site contains two valyl binding pockets, one specific for each substrate (Val-AMP or Val-tRNA(Ile)).</text>
</comment>
<keyword evidence="8" id="KW-0479">Metal-binding</keyword>
<keyword evidence="8" id="KW-0862">Zinc</keyword>
<dbReference type="Gene3D" id="1.10.730.10">
    <property type="entry name" value="Isoleucyl-tRNA Synthetase, Domain 1"/>
    <property type="match status" value="1"/>
</dbReference>
<comment type="caution">
    <text evidence="11">The sequence shown here is derived from an EMBL/GenBank/DDBJ whole genome shotgun (WGS) entry which is preliminary data.</text>
</comment>